<dbReference type="Gene3D" id="3.40.50.1820">
    <property type="entry name" value="alpha/beta hydrolase"/>
    <property type="match status" value="1"/>
</dbReference>
<gene>
    <name evidence="5" type="ORF">NCTC13184_05725</name>
</gene>
<dbReference type="EMBL" id="UGRU01000001">
    <property type="protein sequence ID" value="SUA47185.1"/>
    <property type="molecule type" value="Genomic_DNA"/>
</dbReference>
<proteinExistence type="predicted"/>
<sequence>MIARLIAAAAAAGALLCAGAGYARADHPLCASGSTCRTAPLRPSPIASPAGAHAVGRVDAEIGHGARAVMVSAWYPTRTADRSAPYVPAAGPVAQLQIATRAAEWMHTPDAAGAMVGAQADATEDAAVDGDQLPVVLVSPGMGTPRFILSGLATELASRGYAVVAIDHTGESPAVQLPDGRIVWGAAPTVTPDYMRAQLATRIGDLRLVLDHLTALPIVGARLDLGRIAALGHSYGGTTAVQLAAIDARVRAAVALDGPAGWDGVAAAPALDLPVLSLDLTGMWSSSWNGFRGSRFEVASILNAGHYTATDLPAFGCSADLCGTVPADRAALVSRDVVGLWLDRWLRGMDTPRFTAPELVWQT</sequence>
<evidence type="ECO:0000256" key="2">
    <source>
        <dbReference type="ARBA" id="ARBA00022963"/>
    </source>
</evidence>
<evidence type="ECO:0000313" key="6">
    <source>
        <dbReference type="Proteomes" id="UP000255082"/>
    </source>
</evidence>
<evidence type="ECO:0000256" key="3">
    <source>
        <dbReference type="ARBA" id="ARBA00023098"/>
    </source>
</evidence>
<dbReference type="AlphaFoldDB" id="A0A378X2Y3"/>
<dbReference type="SUPFAM" id="SSF53474">
    <property type="entry name" value="alpha/beta-Hydrolases"/>
    <property type="match status" value="1"/>
</dbReference>
<accession>A0A378X2Y3</accession>
<dbReference type="GO" id="GO:0016042">
    <property type="term" value="P:lipid catabolic process"/>
    <property type="evidence" value="ECO:0007669"/>
    <property type="project" value="UniProtKB-KW"/>
</dbReference>
<dbReference type="PANTHER" id="PTHR10272:SF0">
    <property type="entry name" value="PLATELET-ACTIVATING FACTOR ACETYLHYDROLASE"/>
    <property type="match status" value="1"/>
</dbReference>
<keyword evidence="3" id="KW-0443">Lipid metabolism</keyword>
<evidence type="ECO:0000313" key="5">
    <source>
        <dbReference type="EMBL" id="SUA47185.1"/>
    </source>
</evidence>
<name>A0A378X2Y3_9NOCA</name>
<keyword evidence="1 5" id="KW-0378">Hydrolase</keyword>
<feature type="signal peptide" evidence="4">
    <location>
        <begin position="1"/>
        <end position="25"/>
    </location>
</feature>
<dbReference type="RefSeq" id="WP_062962824.1">
    <property type="nucleotide sequence ID" value="NZ_JAJFOE010000001.1"/>
</dbReference>
<feature type="chain" id="PRO_5016657433" evidence="4">
    <location>
        <begin position="26"/>
        <end position="363"/>
    </location>
</feature>
<dbReference type="Proteomes" id="UP000255082">
    <property type="component" value="Unassembled WGS sequence"/>
</dbReference>
<dbReference type="InterPro" id="IPR029058">
    <property type="entry name" value="AB_hydrolase_fold"/>
</dbReference>
<dbReference type="PANTHER" id="PTHR10272">
    <property type="entry name" value="PLATELET-ACTIVATING FACTOR ACETYLHYDROLASE"/>
    <property type="match status" value="1"/>
</dbReference>
<dbReference type="GO" id="GO:0003847">
    <property type="term" value="F:1-alkyl-2-acetylglycerophosphocholine esterase activity"/>
    <property type="evidence" value="ECO:0007669"/>
    <property type="project" value="TreeGrafter"/>
</dbReference>
<keyword evidence="4" id="KW-0732">Signal</keyword>
<evidence type="ECO:0000256" key="4">
    <source>
        <dbReference type="SAM" id="SignalP"/>
    </source>
</evidence>
<evidence type="ECO:0000256" key="1">
    <source>
        <dbReference type="ARBA" id="ARBA00022801"/>
    </source>
</evidence>
<reference evidence="5 6" key="1">
    <citation type="submission" date="2018-06" db="EMBL/GenBank/DDBJ databases">
        <authorList>
            <consortium name="Pathogen Informatics"/>
            <person name="Doyle S."/>
        </authorList>
    </citation>
    <scope>NUCLEOTIDE SEQUENCE [LARGE SCALE GENOMIC DNA]</scope>
    <source>
        <strain evidence="5 6">NCTC13184</strain>
    </source>
</reference>
<keyword evidence="2" id="KW-0442">Lipid degradation</keyword>
<protein>
    <submittedName>
        <fullName evidence="5">Predicted dienelactone hydrolase</fullName>
    </submittedName>
</protein>
<organism evidence="5 6">
    <name type="scientific">Nocardia africana</name>
    <dbReference type="NCBI Taxonomy" id="134964"/>
    <lineage>
        <taxon>Bacteria</taxon>
        <taxon>Bacillati</taxon>
        <taxon>Actinomycetota</taxon>
        <taxon>Actinomycetes</taxon>
        <taxon>Mycobacteriales</taxon>
        <taxon>Nocardiaceae</taxon>
        <taxon>Nocardia</taxon>
    </lineage>
</organism>
<dbReference type="Pfam" id="PF03403">
    <property type="entry name" value="PAF-AH_p_II"/>
    <property type="match status" value="1"/>
</dbReference>